<evidence type="ECO:0000313" key="2">
    <source>
        <dbReference type="Proteomes" id="UP000070133"/>
    </source>
</evidence>
<dbReference type="EMBL" id="LFZN01000097">
    <property type="protein sequence ID" value="KXS99168.1"/>
    <property type="molecule type" value="Genomic_DNA"/>
</dbReference>
<accession>A0A139H9X9</accession>
<protein>
    <submittedName>
        <fullName evidence="1">Uncharacterized protein</fullName>
    </submittedName>
</protein>
<keyword evidence="2" id="KW-1185">Reference proteome</keyword>
<proteinExistence type="predicted"/>
<sequence>MMQFNKQIRTEFRDIYDSKSIMKVIFSRDGNEKLLGDWQVITDRVQLKRVLEYNKQRRIEAQKRKQSRYLV</sequence>
<comment type="caution">
    <text evidence="1">The sequence shown here is derived from an EMBL/GenBank/DDBJ whole genome shotgun (WGS) entry which is preliminary data.</text>
</comment>
<evidence type="ECO:0000313" key="1">
    <source>
        <dbReference type="EMBL" id="KXS99168.1"/>
    </source>
</evidence>
<dbReference type="Proteomes" id="UP000070133">
    <property type="component" value="Unassembled WGS sequence"/>
</dbReference>
<dbReference type="AlphaFoldDB" id="A0A139H9X9"/>
<dbReference type="OrthoDB" id="10626965at2759"/>
<reference evidence="1 2" key="1">
    <citation type="submission" date="2015-07" db="EMBL/GenBank/DDBJ databases">
        <title>Comparative genomics of the Sigatoka disease complex on banana suggests a link between parallel evolutionary changes in Pseudocercospora fijiensis and Pseudocercospora eumusae and increased virulence on the banana host.</title>
        <authorList>
            <person name="Chang T.-C."/>
            <person name="Salvucci A."/>
            <person name="Crous P.W."/>
            <person name="Stergiopoulos I."/>
        </authorList>
    </citation>
    <scope>NUCLEOTIDE SEQUENCE [LARGE SCALE GENOMIC DNA]</scope>
    <source>
        <strain evidence="1 2">CBS 114824</strain>
    </source>
</reference>
<organism evidence="1 2">
    <name type="scientific">Pseudocercospora eumusae</name>
    <dbReference type="NCBI Taxonomy" id="321146"/>
    <lineage>
        <taxon>Eukaryota</taxon>
        <taxon>Fungi</taxon>
        <taxon>Dikarya</taxon>
        <taxon>Ascomycota</taxon>
        <taxon>Pezizomycotina</taxon>
        <taxon>Dothideomycetes</taxon>
        <taxon>Dothideomycetidae</taxon>
        <taxon>Mycosphaerellales</taxon>
        <taxon>Mycosphaerellaceae</taxon>
        <taxon>Pseudocercospora</taxon>
    </lineage>
</organism>
<name>A0A139H9X9_9PEZI</name>
<gene>
    <name evidence="1" type="ORF">AC578_3056</name>
</gene>